<evidence type="ECO:0000313" key="2">
    <source>
        <dbReference type="Proteomes" id="UP001243375"/>
    </source>
</evidence>
<organism evidence="1 2">
    <name type="scientific">Naganishia vaughanmartiniae</name>
    <dbReference type="NCBI Taxonomy" id="1424756"/>
    <lineage>
        <taxon>Eukaryota</taxon>
        <taxon>Fungi</taxon>
        <taxon>Dikarya</taxon>
        <taxon>Basidiomycota</taxon>
        <taxon>Agaricomycotina</taxon>
        <taxon>Tremellomycetes</taxon>
        <taxon>Filobasidiales</taxon>
        <taxon>Filobasidiaceae</taxon>
        <taxon>Naganishia</taxon>
    </lineage>
</organism>
<protein>
    <submittedName>
        <fullName evidence="1">Uncharacterized protein</fullName>
    </submittedName>
</protein>
<name>A0ACC2WML9_9TREE</name>
<gene>
    <name evidence="1" type="ORF">QFC22_006355</name>
</gene>
<proteinExistence type="predicted"/>
<comment type="caution">
    <text evidence="1">The sequence shown here is derived from an EMBL/GenBank/DDBJ whole genome shotgun (WGS) entry which is preliminary data.</text>
</comment>
<accession>A0ACC2WML9</accession>
<dbReference type="EMBL" id="JASBWU010000027">
    <property type="protein sequence ID" value="KAJ9112061.1"/>
    <property type="molecule type" value="Genomic_DNA"/>
</dbReference>
<keyword evidence="2" id="KW-1185">Reference proteome</keyword>
<evidence type="ECO:0000313" key="1">
    <source>
        <dbReference type="EMBL" id="KAJ9112061.1"/>
    </source>
</evidence>
<sequence length="223" mass="24013">MNILCNRCGIYEKTHRAPRPVPLDEIPNQASRVAPAPAGKKSKKSIKELGLKSLHIANPVQVAARSNAGRENEQGVRSRGVNARGFEEHDSEDESGEDRRISLNSTLSGRSAGVASTASDLTISTFGPQTPLSAHDASPIFPGGTAMMRKVSRGARLSVEQEGLPYRTFTRPMLVHNKNGNVKAFPAGRPGKGNTKSAKARPTARAVHQLKRSEKDDEDDGNE</sequence>
<dbReference type="Proteomes" id="UP001243375">
    <property type="component" value="Unassembled WGS sequence"/>
</dbReference>
<reference evidence="1" key="1">
    <citation type="submission" date="2023-04" db="EMBL/GenBank/DDBJ databases">
        <title>Draft Genome sequencing of Naganishia species isolated from polar environments using Oxford Nanopore Technology.</title>
        <authorList>
            <person name="Leo P."/>
            <person name="Venkateswaran K."/>
        </authorList>
    </citation>
    <scope>NUCLEOTIDE SEQUENCE</scope>
    <source>
        <strain evidence="1">MNA-CCFEE 5425</strain>
    </source>
</reference>